<dbReference type="GO" id="GO:0016491">
    <property type="term" value="F:oxidoreductase activity"/>
    <property type="evidence" value="ECO:0007669"/>
    <property type="project" value="UniProtKB-KW"/>
</dbReference>
<dbReference type="FunFam" id="3.20.20.100:FF:000004">
    <property type="entry name" value="Oxidoreductase, aldo/keto reductase"/>
    <property type="match status" value="1"/>
</dbReference>
<evidence type="ECO:0000313" key="4">
    <source>
        <dbReference type="Proteomes" id="UP000540685"/>
    </source>
</evidence>
<dbReference type="GO" id="GO:0005829">
    <property type="term" value="C:cytosol"/>
    <property type="evidence" value="ECO:0007669"/>
    <property type="project" value="TreeGrafter"/>
</dbReference>
<keyword evidence="4" id="KW-1185">Reference proteome</keyword>
<dbReference type="Pfam" id="PF00248">
    <property type="entry name" value="Aldo_ket_red"/>
    <property type="match status" value="1"/>
</dbReference>
<dbReference type="AlphaFoldDB" id="A0A7W9MHR9"/>
<dbReference type="Gene3D" id="3.20.20.100">
    <property type="entry name" value="NADP-dependent oxidoreductase domain"/>
    <property type="match status" value="1"/>
</dbReference>
<name>A0A7W9MHR9_9ACTN</name>
<dbReference type="PANTHER" id="PTHR43364">
    <property type="entry name" value="NADH-SPECIFIC METHYLGLYOXAL REDUCTASE-RELATED"/>
    <property type="match status" value="1"/>
</dbReference>
<dbReference type="InterPro" id="IPR036812">
    <property type="entry name" value="NAD(P)_OxRdtase_dom_sf"/>
</dbReference>
<evidence type="ECO:0000259" key="2">
    <source>
        <dbReference type="Pfam" id="PF00248"/>
    </source>
</evidence>
<dbReference type="PANTHER" id="PTHR43364:SF4">
    <property type="entry name" value="NAD(P)-LINKED OXIDOREDUCTASE SUPERFAMILY PROTEIN"/>
    <property type="match status" value="1"/>
</dbReference>
<organism evidence="3 4">
    <name type="scientific">Streptosporangium becharense</name>
    <dbReference type="NCBI Taxonomy" id="1816182"/>
    <lineage>
        <taxon>Bacteria</taxon>
        <taxon>Bacillati</taxon>
        <taxon>Actinomycetota</taxon>
        <taxon>Actinomycetes</taxon>
        <taxon>Streptosporangiales</taxon>
        <taxon>Streptosporangiaceae</taxon>
        <taxon>Streptosporangium</taxon>
    </lineage>
</organism>
<dbReference type="InterPro" id="IPR020471">
    <property type="entry name" value="AKR"/>
</dbReference>
<keyword evidence="1" id="KW-0560">Oxidoreductase</keyword>
<dbReference type="InterPro" id="IPR023210">
    <property type="entry name" value="NADP_OxRdtase_dom"/>
</dbReference>
<dbReference type="RefSeq" id="WP_221207253.1">
    <property type="nucleotide sequence ID" value="NZ_JACHMP010000001.1"/>
</dbReference>
<comment type="caution">
    <text evidence="3">The sequence shown here is derived from an EMBL/GenBank/DDBJ whole genome shotgun (WGS) entry which is preliminary data.</text>
</comment>
<dbReference type="Proteomes" id="UP000540685">
    <property type="component" value="Unassembled WGS sequence"/>
</dbReference>
<proteinExistence type="predicted"/>
<evidence type="ECO:0000256" key="1">
    <source>
        <dbReference type="ARBA" id="ARBA00023002"/>
    </source>
</evidence>
<sequence length="314" mass="34558">MPDMSYRRLGRSGLVVSAVGLGANNFGRRIDLDATRAVVDAAFDAGITLIDTADIYGESEEFLGEVLRGRRDEIVLATKFGGNTGGANGPDWDVRTSRRYVRKAVERSLRRLRTDWIDLYQVHFPDPATPVEETLATLSDLVREGKVRYIGSSNFAGWQVADADWIARTRGYERFVSAQNEYSLLNRQVERELMPALTHYGVGLLPYFPLANGLLTGKYRRDATAPEGSRLAGRPEYLTDARFDIVERLAEFAGRQGVGLLDVAIGGLLARPEVSSVIAGATKPEQIKANVVAGTWRPDAEALAELDRITSRPS</sequence>
<accession>A0A7W9MHR9</accession>
<gene>
    <name evidence="3" type="ORF">F4562_003815</name>
</gene>
<dbReference type="PRINTS" id="PR00069">
    <property type="entry name" value="ALDKETRDTASE"/>
</dbReference>
<dbReference type="InterPro" id="IPR050523">
    <property type="entry name" value="AKR_Detox_Biosynth"/>
</dbReference>
<reference evidence="3 4" key="1">
    <citation type="submission" date="2020-08" db="EMBL/GenBank/DDBJ databases">
        <title>Sequencing the genomes of 1000 actinobacteria strains.</title>
        <authorList>
            <person name="Klenk H.-P."/>
        </authorList>
    </citation>
    <scope>NUCLEOTIDE SEQUENCE [LARGE SCALE GENOMIC DNA]</scope>
    <source>
        <strain evidence="3 4">DSM 46887</strain>
    </source>
</reference>
<dbReference type="EMBL" id="JACHMP010000001">
    <property type="protein sequence ID" value="MBB5820753.1"/>
    <property type="molecule type" value="Genomic_DNA"/>
</dbReference>
<feature type="domain" description="NADP-dependent oxidoreductase" evidence="2">
    <location>
        <begin position="19"/>
        <end position="309"/>
    </location>
</feature>
<evidence type="ECO:0000313" key="3">
    <source>
        <dbReference type="EMBL" id="MBB5820753.1"/>
    </source>
</evidence>
<dbReference type="SUPFAM" id="SSF51430">
    <property type="entry name" value="NAD(P)-linked oxidoreductase"/>
    <property type="match status" value="1"/>
</dbReference>
<protein>
    <submittedName>
        <fullName evidence="3">Aryl-alcohol dehydrogenase-like predicted oxidoreductase</fullName>
    </submittedName>
</protein>